<evidence type="ECO:0000256" key="1">
    <source>
        <dbReference type="SAM" id="Phobius"/>
    </source>
</evidence>
<name>A0A8S1RSW8_PAROT</name>
<proteinExistence type="predicted"/>
<dbReference type="EMBL" id="CAJJDP010000001">
    <property type="protein sequence ID" value="CAD8132021.1"/>
    <property type="molecule type" value="Genomic_DNA"/>
</dbReference>
<feature type="transmembrane region" description="Helical" evidence="1">
    <location>
        <begin position="104"/>
        <end position="125"/>
    </location>
</feature>
<accession>A0A8S1RSW8</accession>
<keyword evidence="1" id="KW-0812">Transmembrane</keyword>
<keyword evidence="3" id="KW-1185">Reference proteome</keyword>
<feature type="transmembrane region" description="Helical" evidence="1">
    <location>
        <begin position="65"/>
        <end position="84"/>
    </location>
</feature>
<reference evidence="2" key="1">
    <citation type="submission" date="2021-01" db="EMBL/GenBank/DDBJ databases">
        <authorList>
            <consortium name="Genoscope - CEA"/>
            <person name="William W."/>
        </authorList>
    </citation>
    <scope>NUCLEOTIDE SEQUENCE</scope>
</reference>
<dbReference type="AlphaFoldDB" id="A0A8S1RSW8"/>
<feature type="transmembrane region" description="Helical" evidence="1">
    <location>
        <begin position="201"/>
        <end position="220"/>
    </location>
</feature>
<protein>
    <recommendedName>
        <fullName evidence="4">Transmembrane protein</fullName>
    </recommendedName>
</protein>
<sequence length="222" mass="26532">MYFQSKKNKIGFIKLLMIIEFVQNIELCFPQHGWQQIKYDDKMLNSLQQIINFLNRNPTEYQFEVFIISLSLIYFIMLILSFNFQKSHYISQLISITLNIFQKILGFHLFFYFIFDVVGFNYISLERYRNQFQQELLPSQFVYTPQLRIIYTLDLIRILVFVIVNTQTGFIIFSLLTIITKIIVLYHNVFQQNDPEKFNQGLLICNLIISVFLLLGLIIAQF</sequence>
<evidence type="ECO:0008006" key="4">
    <source>
        <dbReference type="Google" id="ProtNLM"/>
    </source>
</evidence>
<keyword evidence="1" id="KW-1133">Transmembrane helix</keyword>
<dbReference type="Proteomes" id="UP000683925">
    <property type="component" value="Unassembled WGS sequence"/>
</dbReference>
<evidence type="ECO:0000313" key="3">
    <source>
        <dbReference type="Proteomes" id="UP000683925"/>
    </source>
</evidence>
<organism evidence="2 3">
    <name type="scientific">Paramecium octaurelia</name>
    <dbReference type="NCBI Taxonomy" id="43137"/>
    <lineage>
        <taxon>Eukaryota</taxon>
        <taxon>Sar</taxon>
        <taxon>Alveolata</taxon>
        <taxon>Ciliophora</taxon>
        <taxon>Intramacronucleata</taxon>
        <taxon>Oligohymenophorea</taxon>
        <taxon>Peniculida</taxon>
        <taxon>Parameciidae</taxon>
        <taxon>Paramecium</taxon>
    </lineage>
</organism>
<evidence type="ECO:0000313" key="2">
    <source>
        <dbReference type="EMBL" id="CAD8132021.1"/>
    </source>
</evidence>
<keyword evidence="1" id="KW-0472">Membrane</keyword>
<gene>
    <name evidence="2" type="ORF">POCTA_138.1.T0030222</name>
</gene>
<comment type="caution">
    <text evidence="2">The sequence shown here is derived from an EMBL/GenBank/DDBJ whole genome shotgun (WGS) entry which is preliminary data.</text>
</comment>